<protein>
    <recommendedName>
        <fullName evidence="3">DUF3310 domain-containing protein</fullName>
    </recommendedName>
</protein>
<keyword evidence="2" id="KW-1185">Reference proteome</keyword>
<name>A0A1P8DTL4_9CAUD</name>
<organism evidence="1 2">
    <name type="scientific">Salmonella phage vB_SenS_Sasha</name>
    <dbReference type="NCBI Taxonomy" id="1913114"/>
    <lineage>
        <taxon>Viruses</taxon>
        <taxon>Duplodnaviria</taxon>
        <taxon>Heunggongvirae</taxon>
        <taxon>Uroviricota</taxon>
        <taxon>Caudoviricetes</taxon>
        <taxon>Sashavirus</taxon>
        <taxon>Sashavirus sasha</taxon>
    </lineage>
</organism>
<dbReference type="InterPro" id="IPR021739">
    <property type="entry name" value="SaV-like"/>
</dbReference>
<accession>A0A1P8DTL4</accession>
<gene>
    <name evidence="1" type="ORF">CPTSasha_24</name>
</gene>
<dbReference type="Pfam" id="PF11753">
    <property type="entry name" value="DUF3310"/>
    <property type="match status" value="1"/>
</dbReference>
<dbReference type="Proteomes" id="UP000223290">
    <property type="component" value="Segment"/>
</dbReference>
<evidence type="ECO:0000313" key="2">
    <source>
        <dbReference type="Proteomes" id="UP000223290"/>
    </source>
</evidence>
<dbReference type="EMBL" id="KX987158">
    <property type="protein sequence ID" value="APU92780.1"/>
    <property type="molecule type" value="Genomic_DNA"/>
</dbReference>
<reference evidence="2" key="1">
    <citation type="submission" date="2016-10" db="EMBL/GenBank/DDBJ databases">
        <title>Complete genome of Salmonella enterica bacteriophage Sasha.</title>
        <authorList>
            <person name="Zeng C."/>
            <person name="Xie Y."/>
            <person name="Gill J.J."/>
        </authorList>
    </citation>
    <scope>NUCLEOTIDE SEQUENCE [LARGE SCALE GENOMIC DNA]</scope>
</reference>
<evidence type="ECO:0000313" key="1">
    <source>
        <dbReference type="EMBL" id="APU92780.1"/>
    </source>
</evidence>
<evidence type="ECO:0008006" key="3">
    <source>
        <dbReference type="Google" id="ProtNLM"/>
    </source>
</evidence>
<proteinExistence type="predicted"/>
<sequence>MNHPDHYTQGGVECINAIAAATVGKSGIEEACVANIIKYLWRYELKNGVEDIKKARWYLDKLLEVKIDER</sequence>